<keyword evidence="1" id="KW-0812">Transmembrane</keyword>
<dbReference type="OrthoDB" id="1451567at2"/>
<proteinExistence type="predicted"/>
<evidence type="ECO:0000256" key="1">
    <source>
        <dbReference type="SAM" id="Phobius"/>
    </source>
</evidence>
<gene>
    <name evidence="2" type="ORF">A8C32_18170</name>
</gene>
<evidence type="ECO:0000313" key="3">
    <source>
        <dbReference type="Proteomes" id="UP000095713"/>
    </source>
</evidence>
<sequence length="93" mass="10608">MEYKTPKVLEKKPVIAGFDLKTIVVISACFLLFLFTVFASFFLSLSFILIAAIYIKIQKKYPERGELSILIKYTTSVKCIEVNQPIISLIKTK</sequence>
<protein>
    <submittedName>
        <fullName evidence="2">Uncharacterized protein</fullName>
    </submittedName>
</protein>
<feature type="transmembrane region" description="Helical" evidence="1">
    <location>
        <begin position="22"/>
        <end position="55"/>
    </location>
</feature>
<reference evidence="2 3" key="1">
    <citation type="submission" date="2016-05" db="EMBL/GenBank/DDBJ databases">
        <title>Draft Genome Sequence of Algibacter sp. Strain SK-16 Isolated from the Surface Water of Aburatsubo Inlet.</title>
        <authorList>
            <person name="Wong S.-K."/>
            <person name="Yoshizawa S."/>
            <person name="Nakajima Y."/>
            <person name="Ogura Y."/>
            <person name="Tetsuya H."/>
            <person name="Hamasaki K."/>
        </authorList>
    </citation>
    <scope>NUCLEOTIDE SEQUENCE [LARGE SCALE GENOMIC DNA]</scope>
    <source>
        <strain evidence="2 3">SK-16</strain>
    </source>
</reference>
<keyword evidence="1" id="KW-1133">Transmembrane helix</keyword>
<dbReference type="Proteomes" id="UP000095713">
    <property type="component" value="Unassembled WGS sequence"/>
</dbReference>
<evidence type="ECO:0000313" key="2">
    <source>
        <dbReference type="EMBL" id="OEK07363.1"/>
    </source>
</evidence>
<name>A0A1E5T7L0_9FLAO</name>
<dbReference type="AlphaFoldDB" id="A0A1E5T7L0"/>
<comment type="caution">
    <text evidence="2">The sequence shown here is derived from an EMBL/GenBank/DDBJ whole genome shotgun (WGS) entry which is preliminary data.</text>
</comment>
<dbReference type="EMBL" id="MDJD01000048">
    <property type="protein sequence ID" value="OEK07363.1"/>
    <property type="molecule type" value="Genomic_DNA"/>
</dbReference>
<dbReference type="RefSeq" id="WP_069830852.1">
    <property type="nucleotide sequence ID" value="NZ_MDJD01000048.1"/>
</dbReference>
<organism evidence="2 3">
    <name type="scientific">Flavivirga aquatica</name>
    <dbReference type="NCBI Taxonomy" id="1849968"/>
    <lineage>
        <taxon>Bacteria</taxon>
        <taxon>Pseudomonadati</taxon>
        <taxon>Bacteroidota</taxon>
        <taxon>Flavobacteriia</taxon>
        <taxon>Flavobacteriales</taxon>
        <taxon>Flavobacteriaceae</taxon>
        <taxon>Flavivirga</taxon>
    </lineage>
</organism>
<keyword evidence="1" id="KW-0472">Membrane</keyword>
<dbReference type="STRING" id="1849968.A8C32_18170"/>
<keyword evidence="3" id="KW-1185">Reference proteome</keyword>
<accession>A0A1E5T7L0</accession>